<sequence>MVPSRSVVHPIEILLVEDNPGDIRLMQEVLKEGSIRNHLSVVDDGEKAIAFLNHMAPYRHAPHPNLVLLDLNLPRRCGLDVLRIIKTSAVLRHIPVIVFTSSQAEDDINRAYDLHANCYITKPIDLEQFSRSIKSIEDFWLSAVELPSE</sequence>
<dbReference type="STRING" id="549789.NIES30_15665"/>
<feature type="domain" description="Response regulatory" evidence="2">
    <location>
        <begin position="12"/>
        <end position="137"/>
    </location>
</feature>
<reference evidence="3 4" key="1">
    <citation type="submission" date="2016-11" db="EMBL/GenBank/DDBJ databases">
        <title>Draft Genome Sequences of Nine Cyanobacterial Strains from Diverse Habitats.</title>
        <authorList>
            <person name="Zhu T."/>
            <person name="Hou S."/>
            <person name="Lu X."/>
            <person name="Hess W.R."/>
        </authorList>
    </citation>
    <scope>NUCLEOTIDE SEQUENCE [LARGE SCALE GENOMIC DNA]</scope>
    <source>
        <strain evidence="3 4">NIES-30</strain>
    </source>
</reference>
<dbReference type="InterPro" id="IPR001789">
    <property type="entry name" value="Sig_transdc_resp-reg_receiver"/>
</dbReference>
<evidence type="ECO:0000256" key="1">
    <source>
        <dbReference type="PROSITE-ProRule" id="PRU00169"/>
    </source>
</evidence>
<accession>A0A1U7J361</accession>
<dbReference type="EMBL" id="MRCG01000012">
    <property type="protein sequence ID" value="OKH46677.1"/>
    <property type="molecule type" value="Genomic_DNA"/>
</dbReference>
<dbReference type="Gene3D" id="3.40.50.2300">
    <property type="match status" value="1"/>
</dbReference>
<dbReference type="SMART" id="SM00448">
    <property type="entry name" value="REC"/>
    <property type="match status" value="1"/>
</dbReference>
<dbReference type="AlphaFoldDB" id="A0A1U7J361"/>
<keyword evidence="4" id="KW-1185">Reference proteome</keyword>
<dbReference type="Pfam" id="PF00072">
    <property type="entry name" value="Response_reg"/>
    <property type="match status" value="1"/>
</dbReference>
<evidence type="ECO:0000313" key="4">
    <source>
        <dbReference type="Proteomes" id="UP000185557"/>
    </source>
</evidence>
<dbReference type="RefSeq" id="WP_073609507.1">
    <property type="nucleotide sequence ID" value="NZ_MRCG01000012.1"/>
</dbReference>
<feature type="modified residue" description="4-aspartylphosphate" evidence="1">
    <location>
        <position position="70"/>
    </location>
</feature>
<comment type="caution">
    <text evidence="3">The sequence shown here is derived from an EMBL/GenBank/DDBJ whole genome shotgun (WGS) entry which is preliminary data.</text>
</comment>
<dbReference type="Proteomes" id="UP000185557">
    <property type="component" value="Unassembled WGS sequence"/>
</dbReference>
<organism evidence="3 4">
    <name type="scientific">Phormidium tenue NIES-30</name>
    <dbReference type="NCBI Taxonomy" id="549789"/>
    <lineage>
        <taxon>Bacteria</taxon>
        <taxon>Bacillati</taxon>
        <taxon>Cyanobacteriota</taxon>
        <taxon>Cyanophyceae</taxon>
        <taxon>Oscillatoriophycideae</taxon>
        <taxon>Oscillatoriales</taxon>
        <taxon>Oscillatoriaceae</taxon>
        <taxon>Phormidium</taxon>
    </lineage>
</organism>
<evidence type="ECO:0000259" key="2">
    <source>
        <dbReference type="PROSITE" id="PS50110"/>
    </source>
</evidence>
<dbReference type="PANTHER" id="PTHR44520:SF2">
    <property type="entry name" value="RESPONSE REGULATOR RCP1"/>
    <property type="match status" value="1"/>
</dbReference>
<dbReference type="InterPro" id="IPR052893">
    <property type="entry name" value="TCS_response_regulator"/>
</dbReference>
<keyword evidence="1" id="KW-0597">Phosphoprotein</keyword>
<dbReference type="SUPFAM" id="SSF52172">
    <property type="entry name" value="CheY-like"/>
    <property type="match status" value="1"/>
</dbReference>
<evidence type="ECO:0000313" key="3">
    <source>
        <dbReference type="EMBL" id="OKH46677.1"/>
    </source>
</evidence>
<dbReference type="GO" id="GO:0000160">
    <property type="term" value="P:phosphorelay signal transduction system"/>
    <property type="evidence" value="ECO:0007669"/>
    <property type="project" value="InterPro"/>
</dbReference>
<dbReference type="CDD" id="cd17557">
    <property type="entry name" value="REC_Rcp-like"/>
    <property type="match status" value="1"/>
</dbReference>
<dbReference type="PANTHER" id="PTHR44520">
    <property type="entry name" value="RESPONSE REGULATOR RCP1-RELATED"/>
    <property type="match status" value="1"/>
</dbReference>
<proteinExistence type="predicted"/>
<dbReference type="PROSITE" id="PS50110">
    <property type="entry name" value="RESPONSE_REGULATORY"/>
    <property type="match status" value="1"/>
</dbReference>
<protein>
    <submittedName>
        <fullName evidence="3">Response regulator</fullName>
    </submittedName>
</protein>
<dbReference type="OrthoDB" id="5510574at2"/>
<gene>
    <name evidence="3" type="ORF">NIES30_15665</name>
</gene>
<name>A0A1U7J361_9CYAN</name>
<dbReference type="InterPro" id="IPR011006">
    <property type="entry name" value="CheY-like_superfamily"/>
</dbReference>